<evidence type="ECO:0000313" key="2">
    <source>
        <dbReference type="Proteomes" id="UP001596501"/>
    </source>
</evidence>
<gene>
    <name evidence="1" type="ORF">ACFQPB_10920</name>
</gene>
<evidence type="ECO:0000313" key="1">
    <source>
        <dbReference type="EMBL" id="MFC7409374.1"/>
    </source>
</evidence>
<reference evidence="2" key="1">
    <citation type="journal article" date="2019" name="Int. J. Syst. Evol. Microbiol.">
        <title>The Global Catalogue of Microorganisms (GCM) 10K type strain sequencing project: providing services to taxonomists for standard genome sequencing and annotation.</title>
        <authorList>
            <consortium name="The Broad Institute Genomics Platform"/>
            <consortium name="The Broad Institute Genome Sequencing Center for Infectious Disease"/>
            <person name="Wu L."/>
            <person name="Ma J."/>
        </authorList>
    </citation>
    <scope>NUCLEOTIDE SEQUENCE [LARGE SCALE GENOMIC DNA]</scope>
    <source>
        <strain evidence="2">CGMCC 1.12371</strain>
    </source>
</reference>
<organism evidence="1 2">
    <name type="scientific">Hydrogenophaga atypica</name>
    <dbReference type="NCBI Taxonomy" id="249409"/>
    <lineage>
        <taxon>Bacteria</taxon>
        <taxon>Pseudomonadati</taxon>
        <taxon>Pseudomonadota</taxon>
        <taxon>Betaproteobacteria</taxon>
        <taxon>Burkholderiales</taxon>
        <taxon>Comamonadaceae</taxon>
        <taxon>Hydrogenophaga</taxon>
    </lineage>
</organism>
<protein>
    <submittedName>
        <fullName evidence="1">DUF1643 domain-containing protein</fullName>
    </submittedName>
</protein>
<keyword evidence="2" id="KW-1185">Reference proteome</keyword>
<sequence length="192" mass="21581">MPPPIVVSFRAFAEAHQLPEPVVRDDKDGEHVFVYSHDQSRRYAYALTWATDQPRLLWVMLNPGTGETEGRRRNTFERCKRWSHELGYGGLMFGNVFSLRTRSARDLLKRPEPADDLNSEAMELLSTLASCTIVAWGNHGARSDRSAALLGKLIQPCCFGITLAGQPRHPLYVPRDTPLRAWLGAPTVVPLE</sequence>
<accession>A0ABW2QIS2</accession>
<dbReference type="EMBL" id="JBHTCA010000006">
    <property type="protein sequence ID" value="MFC7409374.1"/>
    <property type="molecule type" value="Genomic_DNA"/>
</dbReference>
<dbReference type="RefSeq" id="WP_382222993.1">
    <property type="nucleotide sequence ID" value="NZ_JBHTCA010000006.1"/>
</dbReference>
<proteinExistence type="predicted"/>
<dbReference type="Pfam" id="PF07799">
    <property type="entry name" value="DUF1643"/>
    <property type="match status" value="1"/>
</dbReference>
<name>A0ABW2QIS2_9BURK</name>
<comment type="caution">
    <text evidence="1">The sequence shown here is derived from an EMBL/GenBank/DDBJ whole genome shotgun (WGS) entry which is preliminary data.</text>
</comment>
<dbReference type="InterPro" id="IPR012441">
    <property type="entry name" value="DUF1643"/>
</dbReference>
<dbReference type="Proteomes" id="UP001596501">
    <property type="component" value="Unassembled WGS sequence"/>
</dbReference>